<dbReference type="AlphaFoldDB" id="A0A821TPE1"/>
<organism evidence="2 3">
    <name type="scientific">Pieris macdunnoughi</name>
    <dbReference type="NCBI Taxonomy" id="345717"/>
    <lineage>
        <taxon>Eukaryota</taxon>
        <taxon>Metazoa</taxon>
        <taxon>Ecdysozoa</taxon>
        <taxon>Arthropoda</taxon>
        <taxon>Hexapoda</taxon>
        <taxon>Insecta</taxon>
        <taxon>Pterygota</taxon>
        <taxon>Neoptera</taxon>
        <taxon>Endopterygota</taxon>
        <taxon>Lepidoptera</taxon>
        <taxon>Glossata</taxon>
        <taxon>Ditrysia</taxon>
        <taxon>Papilionoidea</taxon>
        <taxon>Pieridae</taxon>
        <taxon>Pierinae</taxon>
        <taxon>Pieris</taxon>
    </lineage>
</organism>
<evidence type="ECO:0000313" key="2">
    <source>
        <dbReference type="EMBL" id="CAF4878010.1"/>
    </source>
</evidence>
<protein>
    <submittedName>
        <fullName evidence="2">Uncharacterized protein</fullName>
    </submittedName>
</protein>
<feature type="region of interest" description="Disordered" evidence="1">
    <location>
        <begin position="1"/>
        <end position="31"/>
    </location>
</feature>
<proteinExistence type="predicted"/>
<dbReference type="Proteomes" id="UP000663880">
    <property type="component" value="Unassembled WGS sequence"/>
</dbReference>
<keyword evidence="3" id="KW-1185">Reference proteome</keyword>
<reference evidence="2" key="1">
    <citation type="submission" date="2021-02" db="EMBL/GenBank/DDBJ databases">
        <authorList>
            <person name="Steward A R."/>
        </authorList>
    </citation>
    <scope>NUCLEOTIDE SEQUENCE</scope>
</reference>
<evidence type="ECO:0000256" key="1">
    <source>
        <dbReference type="SAM" id="MobiDB-lite"/>
    </source>
</evidence>
<evidence type="ECO:0000313" key="3">
    <source>
        <dbReference type="Proteomes" id="UP000663880"/>
    </source>
</evidence>
<dbReference type="EMBL" id="CAJOBZ010000026">
    <property type="protein sequence ID" value="CAF4878010.1"/>
    <property type="molecule type" value="Genomic_DNA"/>
</dbReference>
<dbReference type="OrthoDB" id="10022108at2759"/>
<comment type="caution">
    <text evidence="2">The sequence shown here is derived from an EMBL/GenBank/DDBJ whole genome shotgun (WGS) entry which is preliminary data.</text>
</comment>
<name>A0A821TPE1_9NEOP</name>
<gene>
    <name evidence="2" type="ORF">PMACD_LOCUS9346</name>
</gene>
<accession>A0A821TPE1</accession>
<sequence>MFKTPPKGMVKSKDCTHEAGMSTEESQVLRSVREQENNIIELDAKQMTRKTPASAKNSIKTWILNSQVSPKTKTPTSEAKILYTTIKSTISSLKFTKMELKDKIVSAAERLFELVKELEKTNGDITARVDTSQLVGGEQSKEENTLNTECGSDAREILMRIEEQGALIRKNNDKIEQLKLLIEKQDKTDEIREKKIINKIETTTFSIQSTYASIVAGQKSKGERNTVASNLKPTALHSLIVTSTEQETSNEIIERIKTAVNAKRPE</sequence>